<dbReference type="InterPro" id="IPR002129">
    <property type="entry name" value="PyrdxlP-dep_de-COase"/>
</dbReference>
<keyword evidence="3" id="KW-0210">Decarboxylase</keyword>
<dbReference type="InterPro" id="IPR010977">
    <property type="entry name" value="Aromatic_deC"/>
</dbReference>
<sequence>MNQFNADFSSLPQLAESVSRWAIDFQQTLSERPVGCLNAPNLLEGGLPEVGLGAKQAFAEFEHRVAPFLNASAGPRYLGFVTGGTTPAAMLGDWLVSACDQNVASPGDSISSAVELQALAWLRQLLELPEEFSGILTSGATASNVLGVICGRQFAGKQQGQDIARDGLAGASIEVFSATPHASAQKALSFAGLGRNQFTQIARLDNSEAMDVNALALALRESSAAGKIVLASAGTVTGTDFDDLEAIAALCRAHQAWLHVDGAFGLFARLSATRHAWTKGIELADSITSDSHKWLNVPYDSGIFFTRHPEILQQSCSVAAPYLDVESSLPSFMDRGIENSRRFRALPLWFSLQAYGREGFAALIESNCAQASMLADWIEQSPGYELLHPCRLNVVVFRPTSDTVSVKERLKQINQSGKVLLTPGMWDGKSAIRAAFSNWRTTTADVEIVCDILANCAM</sequence>
<evidence type="ECO:0000256" key="3">
    <source>
        <dbReference type="ARBA" id="ARBA00022793"/>
    </source>
</evidence>
<dbReference type="Gene3D" id="3.90.1150.10">
    <property type="entry name" value="Aspartate Aminotransferase, domain 1"/>
    <property type="match status" value="1"/>
</dbReference>
<dbReference type="PRINTS" id="PR00800">
    <property type="entry name" value="YHDCRBOXLASE"/>
</dbReference>
<accession>A0ABS8DBB1</accession>
<dbReference type="PANTHER" id="PTHR11999">
    <property type="entry name" value="GROUP II PYRIDOXAL-5-PHOSPHATE DECARBOXYLASE"/>
    <property type="match status" value="1"/>
</dbReference>
<evidence type="ECO:0000256" key="4">
    <source>
        <dbReference type="ARBA" id="ARBA00022898"/>
    </source>
</evidence>
<evidence type="ECO:0000256" key="6">
    <source>
        <dbReference type="RuleBase" id="RU000382"/>
    </source>
</evidence>
<dbReference type="Gene3D" id="3.40.640.10">
    <property type="entry name" value="Type I PLP-dependent aspartate aminotransferase-like (Major domain)"/>
    <property type="match status" value="1"/>
</dbReference>
<organism evidence="7 8">
    <name type="scientific">Leeia speluncae</name>
    <dbReference type="NCBI Taxonomy" id="2884804"/>
    <lineage>
        <taxon>Bacteria</taxon>
        <taxon>Pseudomonadati</taxon>
        <taxon>Pseudomonadota</taxon>
        <taxon>Betaproteobacteria</taxon>
        <taxon>Neisseriales</taxon>
        <taxon>Leeiaceae</taxon>
        <taxon>Leeia</taxon>
    </lineage>
</organism>
<protein>
    <recommendedName>
        <fullName evidence="9">Aspartate aminotransferase family protein</fullName>
    </recommendedName>
</protein>
<comment type="similarity">
    <text evidence="2 6">Belongs to the group II decarboxylase family.</text>
</comment>
<evidence type="ECO:0000256" key="2">
    <source>
        <dbReference type="ARBA" id="ARBA00009533"/>
    </source>
</evidence>
<dbReference type="InterPro" id="IPR015424">
    <property type="entry name" value="PyrdxlP-dep_Trfase"/>
</dbReference>
<evidence type="ECO:0008006" key="9">
    <source>
        <dbReference type="Google" id="ProtNLM"/>
    </source>
</evidence>
<dbReference type="InterPro" id="IPR015421">
    <property type="entry name" value="PyrdxlP-dep_Trfase_major"/>
</dbReference>
<dbReference type="SUPFAM" id="SSF53383">
    <property type="entry name" value="PLP-dependent transferases"/>
    <property type="match status" value="1"/>
</dbReference>
<keyword evidence="5 6" id="KW-0456">Lyase</keyword>
<dbReference type="RefSeq" id="WP_227181726.1">
    <property type="nucleotide sequence ID" value="NZ_JAJBZT010000010.1"/>
</dbReference>
<proteinExistence type="inferred from homology"/>
<dbReference type="EMBL" id="JAJBZT010000010">
    <property type="protein sequence ID" value="MCB6184908.1"/>
    <property type="molecule type" value="Genomic_DNA"/>
</dbReference>
<gene>
    <name evidence="7" type="ORF">LIN78_15275</name>
</gene>
<reference evidence="7" key="1">
    <citation type="submission" date="2021-10" db="EMBL/GenBank/DDBJ databases">
        <title>The complete genome sequence of Leeia sp. TBRC 13508.</title>
        <authorList>
            <person name="Charoenyingcharoen P."/>
            <person name="Yukphan P."/>
        </authorList>
    </citation>
    <scope>NUCLEOTIDE SEQUENCE</scope>
    <source>
        <strain evidence="7">TBRC 13508</strain>
    </source>
</reference>
<keyword evidence="8" id="KW-1185">Reference proteome</keyword>
<dbReference type="Pfam" id="PF00282">
    <property type="entry name" value="Pyridoxal_deC"/>
    <property type="match status" value="1"/>
</dbReference>
<name>A0ABS8DBB1_9NEIS</name>
<comment type="cofactor">
    <cofactor evidence="1 6">
        <name>pyridoxal 5'-phosphate</name>
        <dbReference type="ChEBI" id="CHEBI:597326"/>
    </cofactor>
</comment>
<evidence type="ECO:0000256" key="5">
    <source>
        <dbReference type="ARBA" id="ARBA00023239"/>
    </source>
</evidence>
<dbReference type="PANTHER" id="PTHR11999:SF70">
    <property type="entry name" value="MIP05841P"/>
    <property type="match status" value="1"/>
</dbReference>
<dbReference type="Proteomes" id="UP001165395">
    <property type="component" value="Unassembled WGS sequence"/>
</dbReference>
<evidence type="ECO:0000256" key="1">
    <source>
        <dbReference type="ARBA" id="ARBA00001933"/>
    </source>
</evidence>
<comment type="caution">
    <text evidence="7">The sequence shown here is derived from an EMBL/GenBank/DDBJ whole genome shotgun (WGS) entry which is preliminary data.</text>
</comment>
<dbReference type="InterPro" id="IPR015422">
    <property type="entry name" value="PyrdxlP-dep_Trfase_small"/>
</dbReference>
<evidence type="ECO:0000313" key="7">
    <source>
        <dbReference type="EMBL" id="MCB6184908.1"/>
    </source>
</evidence>
<keyword evidence="4 6" id="KW-0663">Pyridoxal phosphate</keyword>
<evidence type="ECO:0000313" key="8">
    <source>
        <dbReference type="Proteomes" id="UP001165395"/>
    </source>
</evidence>